<keyword evidence="6" id="KW-0574">Periplasm</keyword>
<evidence type="ECO:0000256" key="8">
    <source>
        <dbReference type="ARBA" id="ARBA00022801"/>
    </source>
</evidence>
<dbReference type="NCBIfam" id="TIGR02541">
    <property type="entry name" value="flagell_FlgJ"/>
    <property type="match status" value="1"/>
</dbReference>
<dbReference type="Pfam" id="PF01832">
    <property type="entry name" value="Glucosaminidase"/>
    <property type="match status" value="1"/>
</dbReference>
<evidence type="ECO:0000256" key="2">
    <source>
        <dbReference type="ARBA" id="ARBA00004418"/>
    </source>
</evidence>
<gene>
    <name evidence="14" type="primary">flgJ</name>
    <name evidence="14" type="ORF">V6U78_06645</name>
</gene>
<feature type="region of interest" description="Disordered" evidence="12">
    <location>
        <begin position="156"/>
        <end position="196"/>
    </location>
</feature>
<comment type="similarity">
    <text evidence="3">In the N-terminal section; belongs to the FlgJ family.</text>
</comment>
<dbReference type="Gene3D" id="1.10.530.10">
    <property type="match status" value="1"/>
</dbReference>
<dbReference type="EMBL" id="JBANFI010000003">
    <property type="protein sequence ID" value="MFK7160713.1"/>
    <property type="molecule type" value="Genomic_DNA"/>
</dbReference>
<reference evidence="14 15" key="1">
    <citation type="submission" date="2024-02" db="EMBL/GenBank/DDBJ databases">
        <title>Marinospirillum sp. MEB 164 isolated from Lonar lake sediment.</title>
        <authorList>
            <person name="Joshi A."/>
            <person name="Thite S."/>
        </authorList>
    </citation>
    <scope>NUCLEOTIDE SEQUENCE [LARGE SCALE GENOMIC DNA]</scope>
    <source>
        <strain evidence="14 15">MEB164</strain>
    </source>
</reference>
<comment type="subcellular location">
    <subcellularLocation>
        <location evidence="2">Periplasm</location>
    </subcellularLocation>
</comment>
<protein>
    <recommendedName>
        <fullName evidence="5">Peptidoglycan hydrolase FlgJ</fullName>
    </recommendedName>
    <alternativeName>
        <fullName evidence="11">Muramidase FlgJ</fullName>
    </alternativeName>
</protein>
<dbReference type="Pfam" id="PF10135">
    <property type="entry name" value="Rod-binding"/>
    <property type="match status" value="1"/>
</dbReference>
<organism evidence="14 15">
    <name type="scientific">Marinospirillum alkalitolerans</name>
    <dbReference type="NCBI Taxonomy" id="3123374"/>
    <lineage>
        <taxon>Bacteria</taxon>
        <taxon>Pseudomonadati</taxon>
        <taxon>Pseudomonadota</taxon>
        <taxon>Gammaproteobacteria</taxon>
        <taxon>Oceanospirillales</taxon>
        <taxon>Oceanospirillaceae</taxon>
        <taxon>Marinospirillum</taxon>
    </lineage>
</organism>
<dbReference type="GO" id="GO:0016787">
    <property type="term" value="F:hydrolase activity"/>
    <property type="evidence" value="ECO:0007669"/>
    <property type="project" value="UniProtKB-KW"/>
</dbReference>
<evidence type="ECO:0000256" key="5">
    <source>
        <dbReference type="ARBA" id="ARBA00013433"/>
    </source>
</evidence>
<keyword evidence="14" id="KW-0282">Flagellum</keyword>
<keyword evidence="14" id="KW-0969">Cilium</keyword>
<keyword evidence="9" id="KW-0326">Glycosidase</keyword>
<dbReference type="Gene3D" id="2.10.70.40">
    <property type="entry name" value="peptidoglycan hydrolase"/>
    <property type="match status" value="1"/>
</dbReference>
<name>A0ABW8PYI7_9GAMM</name>
<dbReference type="InterPro" id="IPR002901">
    <property type="entry name" value="MGlyc_endo_b_GlcNAc-like_dom"/>
</dbReference>
<feature type="domain" description="Mannosyl-glycoprotein endo-beta-N-acetylglucosamidase-like" evidence="13">
    <location>
        <begin position="211"/>
        <end position="374"/>
    </location>
</feature>
<evidence type="ECO:0000256" key="1">
    <source>
        <dbReference type="ARBA" id="ARBA00002954"/>
    </source>
</evidence>
<evidence type="ECO:0000256" key="11">
    <source>
        <dbReference type="ARBA" id="ARBA00030835"/>
    </source>
</evidence>
<dbReference type="SMART" id="SM00047">
    <property type="entry name" value="LYZ2"/>
    <property type="match status" value="1"/>
</dbReference>
<evidence type="ECO:0000256" key="7">
    <source>
        <dbReference type="ARBA" id="ARBA00022795"/>
    </source>
</evidence>
<dbReference type="InterPro" id="IPR051056">
    <property type="entry name" value="Glycosyl_Hydrolase_73"/>
</dbReference>
<accession>A0ABW8PYI7</accession>
<evidence type="ECO:0000256" key="3">
    <source>
        <dbReference type="ARBA" id="ARBA00006880"/>
    </source>
</evidence>
<keyword evidence="8 14" id="KW-0378">Hydrolase</keyword>
<evidence type="ECO:0000259" key="13">
    <source>
        <dbReference type="SMART" id="SM00047"/>
    </source>
</evidence>
<dbReference type="InterPro" id="IPR013377">
    <property type="entry name" value="FlgJ"/>
</dbReference>
<keyword evidence="14" id="KW-0966">Cell projection</keyword>
<evidence type="ECO:0000256" key="4">
    <source>
        <dbReference type="ARBA" id="ARBA00007974"/>
    </source>
</evidence>
<keyword evidence="7" id="KW-1005">Bacterial flagellum biogenesis</keyword>
<comment type="similarity">
    <text evidence="4">In the C-terminal section; belongs to the glycosyl hydrolase 73 family.</text>
</comment>
<dbReference type="Proteomes" id="UP001621714">
    <property type="component" value="Unassembled WGS sequence"/>
</dbReference>
<evidence type="ECO:0000256" key="10">
    <source>
        <dbReference type="ARBA" id="ARBA00023316"/>
    </source>
</evidence>
<evidence type="ECO:0000256" key="12">
    <source>
        <dbReference type="SAM" id="MobiDB-lite"/>
    </source>
</evidence>
<dbReference type="RefSeq" id="WP_405338686.1">
    <property type="nucleotide sequence ID" value="NZ_JBANFI010000003.1"/>
</dbReference>
<keyword evidence="10" id="KW-0961">Cell wall biogenesis/degradation</keyword>
<keyword evidence="15" id="KW-1185">Reference proteome</keyword>
<evidence type="ECO:0000256" key="9">
    <source>
        <dbReference type="ARBA" id="ARBA00023295"/>
    </source>
</evidence>
<evidence type="ECO:0000256" key="6">
    <source>
        <dbReference type="ARBA" id="ARBA00022764"/>
    </source>
</evidence>
<proteinExistence type="inferred from homology"/>
<comment type="caution">
    <text evidence="14">The sequence shown here is derived from an EMBL/GenBank/DDBJ whole genome shotgun (WGS) entry which is preliminary data.</text>
</comment>
<sequence length="387" mass="43191">MIGDSSGSYTRAQASYHDFQGLRDLQRGAIENDPEALREVARQFEALFIQMILQSSREANETLAGENRLLHSQEMGFFEGMLDEQFSLAISQGGNGEGLGLAQMLVNQLSRERPEPGEPVPDHVRRSAQQLSDELVQQLADRRLNFTQVRAPLAEAANPEQTPAAIAAQREASERTAQALQAGRRPPYAAASESVGRQPLEISGLPVREDKRTYFASPEDFVRHLYPIAEQAAARLGVDPRFMLAQSALETGWGRHMIARADGSNSFNLFGIKADRRWSGEAAEVPTLEYRNGRPQQERWAFRAYDSFEQSMEDYVDFLLANPRYQSALEQTDNPRAFARGLQQAGYATDPRYAYKIVNIMEGSTLNQALERLEQDSAAPISPRPAD</sequence>
<dbReference type="PANTHER" id="PTHR33308:SF9">
    <property type="entry name" value="PEPTIDOGLYCAN HYDROLASE FLGJ"/>
    <property type="match status" value="1"/>
</dbReference>
<evidence type="ECO:0000313" key="15">
    <source>
        <dbReference type="Proteomes" id="UP001621714"/>
    </source>
</evidence>
<evidence type="ECO:0000313" key="14">
    <source>
        <dbReference type="EMBL" id="MFK7160713.1"/>
    </source>
</evidence>
<comment type="function">
    <text evidence="1">Flagellum-specific muramidase which hydrolyzes the peptidoglycan layer to assemble the rod structure in the periplasmic space.</text>
</comment>
<dbReference type="PANTHER" id="PTHR33308">
    <property type="entry name" value="PEPTIDOGLYCAN HYDROLASE FLGJ"/>
    <property type="match status" value="1"/>
</dbReference>
<dbReference type="InterPro" id="IPR019301">
    <property type="entry name" value="Flagellar_prot_FlgJ_N"/>
</dbReference>